<evidence type="ECO:0000313" key="1">
    <source>
        <dbReference type="EMBL" id="GAH73858.1"/>
    </source>
</evidence>
<comment type="caution">
    <text evidence="1">The sequence shown here is derived from an EMBL/GenBank/DDBJ whole genome shotgun (WGS) entry which is preliminary data.</text>
</comment>
<feature type="non-terminal residue" evidence="1">
    <location>
        <position position="35"/>
    </location>
</feature>
<accession>X1JVP1</accession>
<dbReference type="AlphaFoldDB" id="X1JVP1"/>
<dbReference type="EMBL" id="BARU01027407">
    <property type="protein sequence ID" value="GAH73858.1"/>
    <property type="molecule type" value="Genomic_DNA"/>
</dbReference>
<organism evidence="1">
    <name type="scientific">marine sediment metagenome</name>
    <dbReference type="NCBI Taxonomy" id="412755"/>
    <lineage>
        <taxon>unclassified sequences</taxon>
        <taxon>metagenomes</taxon>
        <taxon>ecological metagenomes</taxon>
    </lineage>
</organism>
<sequence>MIDTSSALQEPQAKAVIDFFSGVRNETPVPPVKSE</sequence>
<gene>
    <name evidence="1" type="ORF">S03H2_43877</name>
</gene>
<reference evidence="1" key="1">
    <citation type="journal article" date="2014" name="Front. Microbiol.">
        <title>High frequency of phylogenetically diverse reductive dehalogenase-homologous genes in deep subseafloor sedimentary metagenomes.</title>
        <authorList>
            <person name="Kawai M."/>
            <person name="Futagami T."/>
            <person name="Toyoda A."/>
            <person name="Takaki Y."/>
            <person name="Nishi S."/>
            <person name="Hori S."/>
            <person name="Arai W."/>
            <person name="Tsubouchi T."/>
            <person name="Morono Y."/>
            <person name="Uchiyama I."/>
            <person name="Ito T."/>
            <person name="Fujiyama A."/>
            <person name="Inagaki F."/>
            <person name="Takami H."/>
        </authorList>
    </citation>
    <scope>NUCLEOTIDE SEQUENCE</scope>
    <source>
        <strain evidence="1">Expedition CK06-06</strain>
    </source>
</reference>
<proteinExistence type="predicted"/>
<name>X1JVP1_9ZZZZ</name>
<protein>
    <submittedName>
        <fullName evidence="1">Uncharacterized protein</fullName>
    </submittedName>
</protein>